<name>R1G2Y7_NANST</name>
<gene>
    <name evidence="1" type="ORF">Nst1_466</name>
</gene>
<sequence>MIDSNNKFKNFPTITFSMRYISSDKDLYGKIKGETLKIEEILKKIKEKRGMDKLIDEVDDSQYFIEEVLKKIKEKEGIDTPIDEVDKLKYFYKYIVGDILIKISTNAPQTAGKYVRLVEKLQELDICKSSLIKDWEALYQCMGEYYFKIGIIMGTRRYIELHGEFLSKPGELENFINGLETLVDGKVIKGLYKLYQEVKELNSKYLLDVNKYNHSVSQEDIIIMSYELASKFVADLIFSYLLGYISLETAI</sequence>
<organism evidence="1 2">
    <name type="scientific">Nanobsidianus stetteri</name>
    <dbReference type="NCBI Taxonomy" id="1294122"/>
    <lineage>
        <taxon>Archaea</taxon>
        <taxon>Nanobdellota</taxon>
        <taxon>Candidatus Nanoarchaeia</taxon>
        <taxon>Nanoarchaeales</taxon>
        <taxon>Nanopusillaceae</taxon>
        <taxon>Candidatus Nanobsidianus</taxon>
    </lineage>
</organism>
<protein>
    <submittedName>
        <fullName evidence="1">Uncharacterized protein</fullName>
    </submittedName>
</protein>
<keyword evidence="2" id="KW-1185">Reference proteome</keyword>
<comment type="caution">
    <text evidence="1">The sequence shown here is derived from an EMBL/GenBank/DDBJ whole genome shotgun (WGS) entry which is preliminary data.</text>
</comment>
<reference evidence="1 2" key="1">
    <citation type="submission" date="2013-02" db="EMBL/GenBank/DDBJ databases">
        <title>Insights into archaeal evolution and symbiosis from the genomes of a Nanoarchaeon and its crenarchaeal host from Yellowstone National Park.</title>
        <authorList>
            <person name="Podar M."/>
            <person name="Makarova K.S."/>
            <person name="Graham D.E."/>
            <person name="Wolf Y.I."/>
            <person name="Koonin E.V."/>
            <person name="Reysenbach A.-L."/>
        </authorList>
    </citation>
    <scope>NUCLEOTIDE SEQUENCE [LARGE SCALE GENOMIC DNA]</scope>
</reference>
<evidence type="ECO:0000313" key="1">
    <source>
        <dbReference type="EMBL" id="EOD42431.1"/>
    </source>
</evidence>
<proteinExistence type="predicted"/>
<evidence type="ECO:0000313" key="2">
    <source>
        <dbReference type="Proteomes" id="UP000053279"/>
    </source>
</evidence>
<dbReference type="Proteomes" id="UP000053279">
    <property type="component" value="Unassembled WGS sequence"/>
</dbReference>
<dbReference type="AlphaFoldDB" id="R1G2Y7"/>
<accession>R1G2Y7</accession>
<dbReference type="EMBL" id="APJZ01000003">
    <property type="protein sequence ID" value="EOD42431.1"/>
    <property type="molecule type" value="Genomic_DNA"/>
</dbReference>